<accession>A0A0A8Z966</accession>
<reference evidence="1" key="1">
    <citation type="submission" date="2014-09" db="EMBL/GenBank/DDBJ databases">
        <authorList>
            <person name="Magalhaes I.L.F."/>
            <person name="Oliveira U."/>
            <person name="Santos F.R."/>
            <person name="Vidigal T.H.D.A."/>
            <person name="Brescovit A.D."/>
            <person name="Santos A.J."/>
        </authorList>
    </citation>
    <scope>NUCLEOTIDE SEQUENCE</scope>
    <source>
        <tissue evidence="1">Shoot tissue taken approximately 20 cm above the soil surface</tissue>
    </source>
</reference>
<organism evidence="1">
    <name type="scientific">Arundo donax</name>
    <name type="common">Giant reed</name>
    <name type="synonym">Donax arundinaceus</name>
    <dbReference type="NCBI Taxonomy" id="35708"/>
    <lineage>
        <taxon>Eukaryota</taxon>
        <taxon>Viridiplantae</taxon>
        <taxon>Streptophyta</taxon>
        <taxon>Embryophyta</taxon>
        <taxon>Tracheophyta</taxon>
        <taxon>Spermatophyta</taxon>
        <taxon>Magnoliopsida</taxon>
        <taxon>Liliopsida</taxon>
        <taxon>Poales</taxon>
        <taxon>Poaceae</taxon>
        <taxon>PACMAD clade</taxon>
        <taxon>Arundinoideae</taxon>
        <taxon>Arundineae</taxon>
        <taxon>Arundo</taxon>
    </lineage>
</organism>
<dbReference type="EMBL" id="GBRH01264630">
    <property type="protein sequence ID" value="JAD33265.1"/>
    <property type="molecule type" value="Transcribed_RNA"/>
</dbReference>
<dbReference type="AlphaFoldDB" id="A0A0A8Z966"/>
<protein>
    <submittedName>
        <fullName evidence="1">Uncharacterized protein</fullName>
    </submittedName>
</protein>
<proteinExistence type="predicted"/>
<evidence type="ECO:0000313" key="1">
    <source>
        <dbReference type="EMBL" id="JAD33265.1"/>
    </source>
</evidence>
<reference evidence="1" key="2">
    <citation type="journal article" date="2015" name="Data Brief">
        <title>Shoot transcriptome of the giant reed, Arundo donax.</title>
        <authorList>
            <person name="Barrero R.A."/>
            <person name="Guerrero F.D."/>
            <person name="Moolhuijzen P."/>
            <person name="Goolsby J.A."/>
            <person name="Tidwell J."/>
            <person name="Bellgard S.E."/>
            <person name="Bellgard M.I."/>
        </authorList>
    </citation>
    <scope>NUCLEOTIDE SEQUENCE</scope>
    <source>
        <tissue evidence="1">Shoot tissue taken approximately 20 cm above the soil surface</tissue>
    </source>
</reference>
<name>A0A0A8Z966_ARUDO</name>
<sequence length="29" mass="3218">MSQKTHLAMPTRPAWLQPISTPRKVTPSG</sequence>